<dbReference type="OrthoDB" id="377352at2759"/>
<gene>
    <name evidence="2" type="ORF">PY17X_0511600</name>
</gene>
<evidence type="ECO:0000313" key="2">
    <source>
        <dbReference type="EMBL" id="VTZ74234.1"/>
    </source>
</evidence>
<evidence type="ECO:0000313" key="3">
    <source>
        <dbReference type="Proteomes" id="UP000072874"/>
    </source>
</evidence>
<dbReference type="VEuPathDB" id="PlasmoDB:PY17X_0511600"/>
<dbReference type="VEuPathDB" id="PlasmoDB:Py17XNL_000504471"/>
<dbReference type="RefSeq" id="XP_728398.3">
    <property type="nucleotide sequence ID" value="XM_723305.3"/>
</dbReference>
<dbReference type="Proteomes" id="UP000072874">
    <property type="component" value="Chromosome 5"/>
</dbReference>
<dbReference type="EMBL" id="LM993659">
    <property type="protein sequence ID" value="VTZ74234.1"/>
    <property type="molecule type" value="Genomic_DNA"/>
</dbReference>
<dbReference type="VEuPathDB" id="PlasmoDB:PY07495"/>
<sequence>MELVIKTPYIEIFEKILKLFASISENINFRLTINKLELSGTNNISNHLIITIDKQFFKLSNVNYDGQMVVTGTVNSKDFYNCIFSNQIVKGLKSQGNYAHNQNKSSNNNNEEISNNYKKIQKKNSSNNNEITTSLNVSKLILKFNKENTSLEIGIKFKRYNTYCSAVIKIRSYNSPLKSYMYKNESLIQIEPTLFLLNLKDLSNERNIFLKSTDNSFIISALETSDFSLNKEKVKKEQFFYNNKKISIPLNKTIYFFKNKKFEDHSMSLPLNELKNIIKFCSDLNLLCLFSTKNFKENVIIYFGDIITNILKRNKKKIYNIKKEMNQISLHENTYKKKDTLCDDQNCYETENFEEFSYEQLSEYSNNNEITSCIYYISDNSNSSDDYNSSFDEMEEDTTFSSEHEIKNSISRPNIKTTSTYNNYSNNYDTNYNDIITGYIHFSSFFNISCNFNENISYKNCFFQTNNVDVYPKEKLTAHIPNEEKQVINDDHIEKEKKTQKDKHIDNISNDFIHKKINTLNLKINKSNDNTTNQNEEENKINKQMESKNNNINELNIPFEDSKKKFKKNNFFYKDNFKTDEDDMEKHGKDIPLNVNKEENIFKEKYEKENDNIKQINESEYFNYDKFMSKDNISDVYINMDLQIKKLNKTLKNINKYKKKKPLISKKSNNGIFYSNDHNNFIKPLISKKSNNGIFYSNDHNNFIKPLISKKSNNGIFYSNDHNNFIKPLINKKSNNDIFYSNDHNNFKMKRKRSNNFIPNLKNIQINNNSYASSICSSGTEKYVSNKNRAIQSDTYYSFSDDSLVEKPQNENNIGHINYIKYFDNVYSKYDLCNNFEKLKNNINNNSYKEYDPYIDNYHKCINISPLNYNKSSKYRRINTDINNEVIKGNIPNHINYKNNNKLFYNNNLIYKKTC</sequence>
<reference evidence="2 3" key="1">
    <citation type="journal article" date="2014" name="BMC Biol.">
        <title>A comprehensive evaluation of rodent malaria parasite genomes and gene expression.</title>
        <authorList>
            <person name="Otto T.D."/>
            <person name="Bohme U."/>
            <person name="Jackson A.P."/>
            <person name="Hunt M."/>
            <person name="Franke-Fayard B."/>
            <person name="Hoeijmakers W.A."/>
            <person name="Religa A.A."/>
            <person name="Robertson L."/>
            <person name="Sanders M."/>
            <person name="Ogun S.A."/>
            <person name="Cunningham D."/>
            <person name="Erhart A."/>
            <person name="Billker O."/>
            <person name="Khan S.M."/>
            <person name="Stunnenberg H.G."/>
            <person name="Langhorne J."/>
            <person name="Holder A.A."/>
            <person name="Waters A.P."/>
            <person name="Newbold C.I."/>
            <person name="Pain A."/>
            <person name="Berriman M."/>
            <person name="Janse C.J."/>
        </authorList>
    </citation>
    <scope>NUCLEOTIDE SEQUENCE [LARGE SCALE GENOMIC DNA]</scope>
    <source>
        <strain evidence="2 3">17X</strain>
    </source>
</reference>
<evidence type="ECO:0000256" key="1">
    <source>
        <dbReference type="SAM" id="Coils"/>
    </source>
</evidence>
<dbReference type="AlphaFoldDB" id="A0A4V0KG04"/>
<feature type="coiled-coil region" evidence="1">
    <location>
        <begin position="528"/>
        <end position="555"/>
    </location>
</feature>
<feature type="coiled-coil region" evidence="1">
    <location>
        <begin position="103"/>
        <end position="130"/>
    </location>
</feature>
<name>A0A4V0KG04_PLAYE</name>
<dbReference type="KEGG" id="pyo:PY17X_0511600"/>
<dbReference type="VEuPathDB" id="PlasmoDB:PYYM_0510900"/>
<accession>A0A4V0KG04</accession>
<dbReference type="GeneID" id="3800608"/>
<protein>
    <submittedName>
        <fullName evidence="2">Uncharacterized protein</fullName>
    </submittedName>
</protein>
<proteinExistence type="predicted"/>
<organism evidence="2 3">
    <name type="scientific">Plasmodium yoelii</name>
    <dbReference type="NCBI Taxonomy" id="5861"/>
    <lineage>
        <taxon>Eukaryota</taxon>
        <taxon>Sar</taxon>
        <taxon>Alveolata</taxon>
        <taxon>Apicomplexa</taxon>
        <taxon>Aconoidasida</taxon>
        <taxon>Haemosporida</taxon>
        <taxon>Plasmodiidae</taxon>
        <taxon>Plasmodium</taxon>
        <taxon>Plasmodium (Vinckeia)</taxon>
    </lineage>
</organism>
<keyword evidence="1" id="KW-0175">Coiled coil</keyword>